<name>A0A977KBU5_9CREN</name>
<accession>A0A977KBU5</accession>
<evidence type="ECO:0000313" key="2">
    <source>
        <dbReference type="Proteomes" id="UP001063698"/>
    </source>
</evidence>
<evidence type="ECO:0000313" key="1">
    <source>
        <dbReference type="EMBL" id="UXD22824.1"/>
    </source>
</evidence>
<organism evidence="1 2">
    <name type="scientific">Ignicoccus pacificus DSM 13166</name>
    <dbReference type="NCBI Taxonomy" id="940294"/>
    <lineage>
        <taxon>Archaea</taxon>
        <taxon>Thermoproteota</taxon>
        <taxon>Thermoprotei</taxon>
        <taxon>Desulfurococcales</taxon>
        <taxon>Desulfurococcaceae</taxon>
        <taxon>Ignicoccus</taxon>
    </lineage>
</organism>
<proteinExistence type="predicted"/>
<dbReference type="KEGG" id="ipc:IPA_08575"/>
<reference evidence="1" key="1">
    <citation type="submission" date="2013-11" db="EMBL/GenBank/DDBJ databases">
        <title>Comparative genomics of Ignicoccus.</title>
        <authorList>
            <person name="Podar M."/>
        </authorList>
    </citation>
    <scope>NUCLEOTIDE SEQUENCE</scope>
    <source>
        <strain evidence="1">DSM 13166</strain>
    </source>
</reference>
<protein>
    <submittedName>
        <fullName evidence="1">Uncharacterized protein</fullName>
    </submittedName>
</protein>
<gene>
    <name evidence="1" type="ORF">IPA_08575</name>
</gene>
<dbReference type="Proteomes" id="UP001063698">
    <property type="component" value="Chromosome"/>
</dbReference>
<dbReference type="EMBL" id="CP006868">
    <property type="protein sequence ID" value="UXD22824.1"/>
    <property type="molecule type" value="Genomic_DNA"/>
</dbReference>
<keyword evidence="2" id="KW-1185">Reference proteome</keyword>
<sequence>MEGVRVIALKALKEIEDAYLRAPPYWTGRTNLYRALQLLQSLVEWEEHGEG</sequence>
<dbReference type="AlphaFoldDB" id="A0A977KBU5"/>